<dbReference type="RefSeq" id="WP_136893323.1">
    <property type="nucleotide sequence ID" value="NZ_SWJE01000003.1"/>
</dbReference>
<dbReference type="EMBL" id="SWJE01000003">
    <property type="protein sequence ID" value="TKC91207.1"/>
    <property type="molecule type" value="Genomic_DNA"/>
</dbReference>
<organism evidence="2 3">
    <name type="scientific">Trinickia terrae</name>
    <dbReference type="NCBI Taxonomy" id="2571161"/>
    <lineage>
        <taxon>Bacteria</taxon>
        <taxon>Pseudomonadati</taxon>
        <taxon>Pseudomonadota</taxon>
        <taxon>Betaproteobacteria</taxon>
        <taxon>Burkholderiales</taxon>
        <taxon>Burkholderiaceae</taxon>
        <taxon>Trinickia</taxon>
    </lineage>
</organism>
<name>A0A4U1ICF6_9BURK</name>
<evidence type="ECO:0000256" key="1">
    <source>
        <dbReference type="SAM" id="MobiDB-lite"/>
    </source>
</evidence>
<dbReference type="AlphaFoldDB" id="A0A4U1ICF6"/>
<feature type="region of interest" description="Disordered" evidence="1">
    <location>
        <begin position="18"/>
        <end position="37"/>
    </location>
</feature>
<evidence type="ECO:0000313" key="2">
    <source>
        <dbReference type="EMBL" id="TKC91207.1"/>
    </source>
</evidence>
<feature type="region of interest" description="Disordered" evidence="1">
    <location>
        <begin position="44"/>
        <end position="73"/>
    </location>
</feature>
<dbReference type="OrthoDB" id="9128315at2"/>
<sequence>MPEHRDLRACVKAIQEDRKGRAVRTAAPPWSDTPSPAQVLYGNRSRVPQNLGTPSYSPGTGTPLGDAQSFQYSESAEGGELRVLAARGVSEQSEGECFSEYEFDLEQCNFIRALTQDFRAFAVCKQTAFENYQRCRGY</sequence>
<gene>
    <name evidence="2" type="ORF">FAZ69_07570</name>
</gene>
<reference evidence="2 3" key="1">
    <citation type="submission" date="2019-04" db="EMBL/GenBank/DDBJ databases">
        <title>Trinickia sp. 7GSK02, isolated from subtropical forest soil.</title>
        <authorList>
            <person name="Gao Z.-H."/>
            <person name="Qiu L.-H."/>
        </authorList>
    </citation>
    <scope>NUCLEOTIDE SEQUENCE [LARGE SCALE GENOMIC DNA]</scope>
    <source>
        <strain evidence="2 3">7GSK02</strain>
    </source>
</reference>
<evidence type="ECO:0000313" key="3">
    <source>
        <dbReference type="Proteomes" id="UP000305539"/>
    </source>
</evidence>
<accession>A0A4U1ICF6</accession>
<proteinExistence type="predicted"/>
<keyword evidence="3" id="KW-1185">Reference proteome</keyword>
<feature type="compositionally biased region" description="Polar residues" evidence="1">
    <location>
        <begin position="46"/>
        <end position="60"/>
    </location>
</feature>
<protein>
    <submittedName>
        <fullName evidence="2">Uncharacterized protein</fullName>
    </submittedName>
</protein>
<comment type="caution">
    <text evidence="2">The sequence shown here is derived from an EMBL/GenBank/DDBJ whole genome shotgun (WGS) entry which is preliminary data.</text>
</comment>
<dbReference type="Proteomes" id="UP000305539">
    <property type="component" value="Unassembled WGS sequence"/>
</dbReference>